<reference evidence="2 3" key="1">
    <citation type="submission" date="2018-05" db="EMBL/GenBank/DDBJ databases">
        <title>Genome sequencing and assembly of the regulated plant pathogen Lachnellula willkommii and related sister species for the development of diagnostic species identification markers.</title>
        <authorList>
            <person name="Giroux E."/>
            <person name="Bilodeau G."/>
        </authorList>
    </citation>
    <scope>NUCLEOTIDE SEQUENCE [LARGE SCALE GENOMIC DNA]</scope>
    <source>
        <strain evidence="2 3">CBS 197.66</strain>
    </source>
</reference>
<protein>
    <recommendedName>
        <fullName evidence="1">Cupin type-2 domain-containing protein</fullName>
    </recommendedName>
</protein>
<dbReference type="PANTHER" id="PTHR36440">
    <property type="entry name" value="PUTATIVE (AFU_ORTHOLOGUE AFUA_8G07350)-RELATED"/>
    <property type="match status" value="1"/>
</dbReference>
<dbReference type="EMBL" id="QGMJ01000531">
    <property type="protein sequence ID" value="TVY35371.1"/>
    <property type="molecule type" value="Genomic_DNA"/>
</dbReference>
<name>A0A8H8RH76_9HELO</name>
<sequence length="211" mass="23114">MSSVDIRTPPGLRDEARRTITNVKMKDVVFFEKYSQETGGEYSRFEVKLSAGGGNVNHYHRTYVESFFVKSGILGVELAGKTLKLSPGESAEVPIGSIHHFFNDSEEDCCFVGGCTPGHEGFEKGVYIIYGLANDGLTNEESVPSNIVHLCLVMVMSELYWTGLLSLAMPIVMGTWLELYELVVKRLIGGEAGGESSLGFRLDTEYIVLGG</sequence>
<dbReference type="AlphaFoldDB" id="A0A8H8RH76"/>
<dbReference type="PANTHER" id="PTHR36440:SF1">
    <property type="entry name" value="PUTATIVE (AFU_ORTHOLOGUE AFUA_8G07350)-RELATED"/>
    <property type="match status" value="1"/>
</dbReference>
<dbReference type="InterPro" id="IPR053146">
    <property type="entry name" value="QDO-like"/>
</dbReference>
<dbReference type="Pfam" id="PF07883">
    <property type="entry name" value="Cupin_2"/>
    <property type="match status" value="1"/>
</dbReference>
<dbReference type="InterPro" id="IPR014710">
    <property type="entry name" value="RmlC-like_jellyroll"/>
</dbReference>
<dbReference type="Proteomes" id="UP000462212">
    <property type="component" value="Unassembled WGS sequence"/>
</dbReference>
<keyword evidence="3" id="KW-1185">Reference proteome</keyword>
<gene>
    <name evidence="2" type="ORF">LSUB1_G004786</name>
</gene>
<organism evidence="2 3">
    <name type="scientific">Lachnellula subtilissima</name>
    <dbReference type="NCBI Taxonomy" id="602034"/>
    <lineage>
        <taxon>Eukaryota</taxon>
        <taxon>Fungi</taxon>
        <taxon>Dikarya</taxon>
        <taxon>Ascomycota</taxon>
        <taxon>Pezizomycotina</taxon>
        <taxon>Leotiomycetes</taxon>
        <taxon>Helotiales</taxon>
        <taxon>Lachnaceae</taxon>
        <taxon>Lachnellula</taxon>
    </lineage>
</organism>
<accession>A0A8H8RH76</accession>
<dbReference type="InterPro" id="IPR011051">
    <property type="entry name" value="RmlC_Cupin_sf"/>
</dbReference>
<dbReference type="InterPro" id="IPR013096">
    <property type="entry name" value="Cupin_2"/>
</dbReference>
<dbReference type="SUPFAM" id="SSF51182">
    <property type="entry name" value="RmlC-like cupins"/>
    <property type="match status" value="1"/>
</dbReference>
<proteinExistence type="predicted"/>
<dbReference type="Gene3D" id="2.60.120.10">
    <property type="entry name" value="Jelly Rolls"/>
    <property type="match status" value="1"/>
</dbReference>
<evidence type="ECO:0000313" key="3">
    <source>
        <dbReference type="Proteomes" id="UP000462212"/>
    </source>
</evidence>
<dbReference type="OrthoDB" id="3765895at2759"/>
<evidence type="ECO:0000259" key="1">
    <source>
        <dbReference type="Pfam" id="PF07883"/>
    </source>
</evidence>
<comment type="caution">
    <text evidence="2">The sequence shown here is derived from an EMBL/GenBank/DDBJ whole genome shotgun (WGS) entry which is preliminary data.</text>
</comment>
<evidence type="ECO:0000313" key="2">
    <source>
        <dbReference type="EMBL" id="TVY35371.1"/>
    </source>
</evidence>
<feature type="domain" description="Cupin type-2" evidence="1">
    <location>
        <begin position="46"/>
        <end position="111"/>
    </location>
</feature>